<dbReference type="RefSeq" id="WP_394836168.1">
    <property type="nucleotide sequence ID" value="NZ_CP089929.1"/>
</dbReference>
<proteinExistence type="predicted"/>
<evidence type="ECO:0000313" key="2">
    <source>
        <dbReference type="EMBL" id="WXB06520.1"/>
    </source>
</evidence>
<keyword evidence="3" id="KW-1185">Reference proteome</keyword>
<dbReference type="Proteomes" id="UP001374803">
    <property type="component" value="Chromosome"/>
</dbReference>
<evidence type="ECO:0000256" key="1">
    <source>
        <dbReference type="SAM" id="MobiDB-lite"/>
    </source>
</evidence>
<evidence type="ECO:0000313" key="3">
    <source>
        <dbReference type="Proteomes" id="UP001374803"/>
    </source>
</evidence>
<accession>A0ABZ2L834</accession>
<dbReference type="EMBL" id="CP089983">
    <property type="protein sequence ID" value="WXB06520.1"/>
    <property type="molecule type" value="Genomic_DNA"/>
</dbReference>
<feature type="compositionally biased region" description="Basic residues" evidence="1">
    <location>
        <begin position="11"/>
        <end position="27"/>
    </location>
</feature>
<sequence length="52" mass="5872">MVSSTQQFERIRKRKATTNGKRNKRERRALGTPKFAVHPAGYDANAPDAKKS</sequence>
<name>A0ABZ2L834_9BACT</name>
<reference evidence="2" key="1">
    <citation type="submission" date="2021-12" db="EMBL/GenBank/DDBJ databases">
        <title>Discovery of the Pendulisporaceae a myxobacterial family with distinct sporulation behavior and unique specialized metabolism.</title>
        <authorList>
            <person name="Garcia R."/>
            <person name="Popoff A."/>
            <person name="Bader C.D."/>
            <person name="Loehr J."/>
            <person name="Walesch S."/>
            <person name="Walt C."/>
            <person name="Boldt J."/>
            <person name="Bunk B."/>
            <person name="Haeckl F.J.F.P.J."/>
            <person name="Gunesch A.P."/>
            <person name="Birkelbach J."/>
            <person name="Nuebel U."/>
            <person name="Pietschmann T."/>
            <person name="Bach T."/>
            <person name="Mueller R."/>
        </authorList>
    </citation>
    <scope>NUCLEOTIDE SEQUENCE</scope>
    <source>
        <strain evidence="2">MSr11367</strain>
    </source>
</reference>
<feature type="region of interest" description="Disordered" evidence="1">
    <location>
        <begin position="1"/>
        <end position="52"/>
    </location>
</feature>
<gene>
    <name evidence="2" type="ORF">LVJ94_04580</name>
</gene>
<organism evidence="2 3">
    <name type="scientific">Pendulispora rubella</name>
    <dbReference type="NCBI Taxonomy" id="2741070"/>
    <lineage>
        <taxon>Bacteria</taxon>
        <taxon>Pseudomonadati</taxon>
        <taxon>Myxococcota</taxon>
        <taxon>Myxococcia</taxon>
        <taxon>Myxococcales</taxon>
        <taxon>Sorangiineae</taxon>
        <taxon>Pendulisporaceae</taxon>
        <taxon>Pendulispora</taxon>
    </lineage>
</organism>
<protein>
    <submittedName>
        <fullName evidence="2">Uncharacterized protein</fullName>
    </submittedName>
</protein>